<keyword evidence="2" id="KW-1185">Reference proteome</keyword>
<evidence type="ECO:0000313" key="1">
    <source>
        <dbReference type="EMBL" id="RSX55641.1"/>
    </source>
</evidence>
<dbReference type="InterPro" id="IPR021456">
    <property type="entry name" value="DUF3107"/>
</dbReference>
<sequence>MEIEIGIQNVSRAVTFTTDATEQEVSNTINDALSKHEQIVLKTNDGRTIIVPADSLGYVVIGAQAKHVVGFGNL</sequence>
<evidence type="ECO:0000313" key="2">
    <source>
        <dbReference type="Proteomes" id="UP000287609"/>
    </source>
</evidence>
<keyword evidence="1" id="KW-0547">Nucleotide-binding</keyword>
<keyword evidence="1" id="KW-0067">ATP-binding</keyword>
<dbReference type="OrthoDB" id="3268468at2"/>
<dbReference type="Pfam" id="PF11305">
    <property type="entry name" value="DUF3107"/>
    <property type="match status" value="1"/>
</dbReference>
<proteinExistence type="predicted"/>
<dbReference type="AlphaFoldDB" id="A0A430FRY3"/>
<dbReference type="EMBL" id="QXGM01000001">
    <property type="protein sequence ID" value="RSX55641.1"/>
    <property type="molecule type" value="Genomic_DNA"/>
</dbReference>
<name>A0A430FRY3_9BIFI</name>
<accession>A0A430FRY3</accession>
<organism evidence="1 2">
    <name type="scientific">Bifidobacterium dolichotidis</name>
    <dbReference type="NCBI Taxonomy" id="2306976"/>
    <lineage>
        <taxon>Bacteria</taxon>
        <taxon>Bacillati</taxon>
        <taxon>Actinomycetota</taxon>
        <taxon>Actinomycetes</taxon>
        <taxon>Bifidobacteriales</taxon>
        <taxon>Bifidobacteriaceae</taxon>
        <taxon>Bifidobacterium</taxon>
    </lineage>
</organism>
<protein>
    <submittedName>
        <fullName evidence="1">ATP-binding protein</fullName>
    </submittedName>
</protein>
<dbReference type="Proteomes" id="UP000287609">
    <property type="component" value="Unassembled WGS sequence"/>
</dbReference>
<reference evidence="1 2" key="1">
    <citation type="submission" date="2018-09" db="EMBL/GenBank/DDBJ databases">
        <title>Characterization of the phylogenetic diversity of five novel species belonging to the genus Bifidobacterium.</title>
        <authorList>
            <person name="Lugli G.A."/>
            <person name="Duranti S."/>
            <person name="Milani C."/>
        </authorList>
    </citation>
    <scope>NUCLEOTIDE SEQUENCE [LARGE SCALE GENOMIC DNA]</scope>
    <source>
        <strain evidence="1 2">2036B</strain>
    </source>
</reference>
<comment type="caution">
    <text evidence="1">The sequence shown here is derived from an EMBL/GenBank/DDBJ whole genome shotgun (WGS) entry which is preliminary data.</text>
</comment>
<dbReference type="GO" id="GO:0005524">
    <property type="term" value="F:ATP binding"/>
    <property type="evidence" value="ECO:0007669"/>
    <property type="project" value="UniProtKB-KW"/>
</dbReference>
<gene>
    <name evidence="1" type="ORF">D2E26_0204</name>
</gene>
<dbReference type="RefSeq" id="WP_125962857.1">
    <property type="nucleotide sequence ID" value="NZ_QXGM01000001.1"/>
</dbReference>